<evidence type="ECO:0000259" key="2">
    <source>
        <dbReference type="Pfam" id="PF08044"/>
    </source>
</evidence>
<evidence type="ECO:0000256" key="1">
    <source>
        <dbReference type="SAM" id="Phobius"/>
    </source>
</evidence>
<name>A0A4R7TA78_9ACTN</name>
<dbReference type="InterPro" id="IPR012551">
    <property type="entry name" value="DUF1707_SHOCT-like"/>
</dbReference>
<keyword evidence="1" id="KW-0812">Transmembrane</keyword>
<dbReference type="AlphaFoldDB" id="A0A4R7TA78"/>
<keyword evidence="4" id="KW-1185">Reference proteome</keyword>
<dbReference type="Proteomes" id="UP000295151">
    <property type="component" value="Unassembled WGS sequence"/>
</dbReference>
<dbReference type="OrthoDB" id="3534574at2"/>
<accession>A0A4R7TA78</accession>
<comment type="caution">
    <text evidence="3">The sequence shown here is derived from an EMBL/GenBank/DDBJ whole genome shotgun (WGS) entry which is preliminary data.</text>
</comment>
<feature type="transmembrane region" description="Helical" evidence="1">
    <location>
        <begin position="166"/>
        <end position="183"/>
    </location>
</feature>
<organism evidence="3 4">
    <name type="scientific">Kribbella voronezhensis</name>
    <dbReference type="NCBI Taxonomy" id="2512212"/>
    <lineage>
        <taxon>Bacteria</taxon>
        <taxon>Bacillati</taxon>
        <taxon>Actinomycetota</taxon>
        <taxon>Actinomycetes</taxon>
        <taxon>Propionibacteriales</taxon>
        <taxon>Kribbellaceae</taxon>
        <taxon>Kribbella</taxon>
    </lineage>
</organism>
<gene>
    <name evidence="3" type="ORF">EV138_1818</name>
</gene>
<evidence type="ECO:0000313" key="4">
    <source>
        <dbReference type="Proteomes" id="UP000295151"/>
    </source>
</evidence>
<sequence length="192" mass="19481">MSGTEGPIRIGDQEREAAVARLGAHYEAGRLSAEEHQERVGEALQAKTDADLAALFTDLPGEGYAGTPGAGGPGDEQGWAGPWGWARPPWTAPSEHAGAAAFGPGAAGADGPGRAAYAGGPGARGPWGGGRAAYGPGFFGRVPLPMLLALAVFGVLASIGCVVAGGHPPFLPLLLVVAGIFIVKRRRQERRA</sequence>
<proteinExistence type="predicted"/>
<feature type="transmembrane region" description="Helical" evidence="1">
    <location>
        <begin position="138"/>
        <end position="160"/>
    </location>
</feature>
<reference evidence="3 4" key="1">
    <citation type="submission" date="2019-03" db="EMBL/GenBank/DDBJ databases">
        <title>Genomic Encyclopedia of Type Strains, Phase III (KMG-III): the genomes of soil and plant-associated and newly described type strains.</title>
        <authorList>
            <person name="Whitman W."/>
        </authorList>
    </citation>
    <scope>NUCLEOTIDE SEQUENCE [LARGE SCALE GENOMIC DNA]</scope>
    <source>
        <strain evidence="3 4">VKM Ac-2575</strain>
    </source>
</reference>
<feature type="domain" description="DUF1707" evidence="2">
    <location>
        <begin position="8"/>
        <end position="60"/>
    </location>
</feature>
<keyword evidence="1" id="KW-0472">Membrane</keyword>
<keyword evidence="1" id="KW-1133">Transmembrane helix</keyword>
<protein>
    <submittedName>
        <fullName evidence="3">Putative secreted protein with PEP-CTERM sorting signal</fullName>
    </submittedName>
</protein>
<dbReference type="RefSeq" id="WP_133977933.1">
    <property type="nucleotide sequence ID" value="NZ_SOCE01000001.1"/>
</dbReference>
<dbReference type="Pfam" id="PF08044">
    <property type="entry name" value="DUF1707"/>
    <property type="match status" value="1"/>
</dbReference>
<evidence type="ECO:0000313" key="3">
    <source>
        <dbReference type="EMBL" id="TDU88276.1"/>
    </source>
</evidence>
<dbReference type="EMBL" id="SOCE01000001">
    <property type="protein sequence ID" value="TDU88276.1"/>
    <property type="molecule type" value="Genomic_DNA"/>
</dbReference>